<dbReference type="EMBL" id="JAVRIC010000014">
    <property type="protein sequence ID" value="MDT0497851.1"/>
    <property type="molecule type" value="Genomic_DNA"/>
</dbReference>
<dbReference type="GO" id="GO:0008237">
    <property type="term" value="F:metallopeptidase activity"/>
    <property type="evidence" value="ECO:0007669"/>
    <property type="project" value="UniProtKB-KW"/>
</dbReference>
<feature type="domain" description="YgjP-like metallopeptidase" evidence="1">
    <location>
        <begin position="25"/>
        <end position="238"/>
    </location>
</feature>
<evidence type="ECO:0000313" key="3">
    <source>
        <dbReference type="Proteomes" id="UP001254608"/>
    </source>
</evidence>
<dbReference type="InterPro" id="IPR053136">
    <property type="entry name" value="UTP_pyrophosphatase-like"/>
</dbReference>
<dbReference type="EC" id="3.4.-.-" evidence="2"/>
<organism evidence="2 3">
    <name type="scientific">Banduia mediterranea</name>
    <dbReference type="NCBI Taxonomy" id="3075609"/>
    <lineage>
        <taxon>Bacteria</taxon>
        <taxon>Pseudomonadati</taxon>
        <taxon>Pseudomonadota</taxon>
        <taxon>Gammaproteobacteria</taxon>
        <taxon>Nevskiales</taxon>
        <taxon>Algiphilaceae</taxon>
        <taxon>Banduia</taxon>
    </lineage>
</organism>
<reference evidence="2 3" key="1">
    <citation type="submission" date="2023-09" db="EMBL/GenBank/DDBJ databases">
        <authorList>
            <person name="Rey-Velasco X."/>
        </authorList>
    </citation>
    <scope>NUCLEOTIDE SEQUENCE [LARGE SCALE GENOMIC DNA]</scope>
    <source>
        <strain evidence="2 3">W345</strain>
    </source>
</reference>
<evidence type="ECO:0000259" key="1">
    <source>
        <dbReference type="Pfam" id="PF01863"/>
    </source>
</evidence>
<dbReference type="RefSeq" id="WP_311365243.1">
    <property type="nucleotide sequence ID" value="NZ_JAVRIC010000014.1"/>
</dbReference>
<dbReference type="Pfam" id="PF01863">
    <property type="entry name" value="YgjP-like"/>
    <property type="match status" value="1"/>
</dbReference>
<dbReference type="PANTHER" id="PTHR30399">
    <property type="entry name" value="UNCHARACTERIZED PROTEIN YGJP"/>
    <property type="match status" value="1"/>
</dbReference>
<keyword evidence="2" id="KW-0645">Protease</keyword>
<name>A0ABU2WKN6_9GAMM</name>
<comment type="caution">
    <text evidence="2">The sequence shown here is derived from an EMBL/GenBank/DDBJ whole genome shotgun (WGS) entry which is preliminary data.</text>
</comment>
<dbReference type="Proteomes" id="UP001254608">
    <property type="component" value="Unassembled WGS sequence"/>
</dbReference>
<dbReference type="PANTHER" id="PTHR30399:SF1">
    <property type="entry name" value="UTP PYROPHOSPHATASE"/>
    <property type="match status" value="1"/>
</dbReference>
<dbReference type="CDD" id="cd07344">
    <property type="entry name" value="M48_yhfN_like"/>
    <property type="match status" value="1"/>
</dbReference>
<keyword evidence="3" id="KW-1185">Reference proteome</keyword>
<dbReference type="Gene3D" id="3.30.2010.10">
    <property type="entry name" value="Metalloproteases ('zincins'), catalytic domain"/>
    <property type="match status" value="1"/>
</dbReference>
<sequence length="250" mass="29150">MATEPGAWLLQEDWDVDERISARARQIRIELRAPREVRLVIPRHAPRREAYAFLQSRREWIARKLAELSSVVPEAGAAPMRWDGQDELPLLGRPRRVEVHPARLKRPQMRIADDCIALYVPGAWKTQGDKLRAFLIHALRERARDAARDMLDEESTRLGLPYSGLRIADQKTLWGSCTWDGRISLNWRLLMAPGETFRYVVIHELCHLRWRAHGPRFWGLVARQMPEYEQHRQWLREHGGQLQAALGRSP</sequence>
<gene>
    <name evidence="2" type="ORF">RM530_10830</name>
</gene>
<evidence type="ECO:0000313" key="2">
    <source>
        <dbReference type="EMBL" id="MDT0497851.1"/>
    </source>
</evidence>
<keyword evidence="2" id="KW-0482">Metalloprotease</keyword>
<accession>A0ABU2WKN6</accession>
<proteinExistence type="predicted"/>
<keyword evidence="2" id="KW-0378">Hydrolase</keyword>
<dbReference type="InterPro" id="IPR002725">
    <property type="entry name" value="YgjP-like_metallopeptidase"/>
</dbReference>
<protein>
    <submittedName>
        <fullName evidence="2">SprT family zinc-dependent metalloprotease</fullName>
        <ecNumber evidence="2">3.4.-.-</ecNumber>
    </submittedName>
</protein>